<evidence type="ECO:0008006" key="4">
    <source>
        <dbReference type="Google" id="ProtNLM"/>
    </source>
</evidence>
<keyword evidence="1" id="KW-0812">Transmembrane</keyword>
<dbReference type="Proteomes" id="UP001056681">
    <property type="component" value="Chromosome"/>
</dbReference>
<keyword evidence="1" id="KW-1133">Transmembrane helix</keyword>
<evidence type="ECO:0000313" key="2">
    <source>
        <dbReference type="EMBL" id="URL57547.1"/>
    </source>
</evidence>
<reference evidence="2" key="1">
    <citation type="submission" date="2020-10" db="EMBL/GenBank/DDBJ databases">
        <title>Whole-genome sequence of Luteibacter sp. EIF3.</title>
        <authorList>
            <person name="Friedrich I."/>
            <person name="Hertel R."/>
            <person name="Daniel R."/>
        </authorList>
    </citation>
    <scope>NUCLEOTIDE SEQUENCE</scope>
    <source>
        <strain evidence="2">EIF3</strain>
    </source>
</reference>
<evidence type="ECO:0000313" key="3">
    <source>
        <dbReference type="Proteomes" id="UP001056681"/>
    </source>
</evidence>
<accession>A0ABY4T0R9</accession>
<name>A0ABY4T0R9_9GAMM</name>
<keyword evidence="1" id="KW-0472">Membrane</keyword>
<evidence type="ECO:0000256" key="1">
    <source>
        <dbReference type="SAM" id="Phobius"/>
    </source>
</evidence>
<sequence>MSVPLRPSAFSVISSLCGVSLMAAAGIVGFYKSVYQPSSIGMAAAAALCLYALWTAVTCLESASIALDEEGIEQRRLTWNNLTFTKRKLLWSDVELVYQTGVVIAFTGRKFNARLDLTDFRDAGAVIGLVRRRVSVSVADV</sequence>
<gene>
    <name evidence="2" type="ORF">IM816_13055</name>
</gene>
<dbReference type="RefSeq" id="WP_250338416.1">
    <property type="nucleotide sequence ID" value="NZ_CP063231.1"/>
</dbReference>
<dbReference type="EMBL" id="CP063231">
    <property type="protein sequence ID" value="URL57547.1"/>
    <property type="molecule type" value="Genomic_DNA"/>
</dbReference>
<feature type="transmembrane region" description="Helical" evidence="1">
    <location>
        <begin position="12"/>
        <end position="31"/>
    </location>
</feature>
<feature type="transmembrane region" description="Helical" evidence="1">
    <location>
        <begin position="43"/>
        <end position="67"/>
    </location>
</feature>
<protein>
    <recommendedName>
        <fullName evidence="4">PH domain-containing protein</fullName>
    </recommendedName>
</protein>
<proteinExistence type="predicted"/>
<organism evidence="2 3">
    <name type="scientific">Luteibacter flocculans</name>
    <dbReference type="NCBI Taxonomy" id="2780091"/>
    <lineage>
        <taxon>Bacteria</taxon>
        <taxon>Pseudomonadati</taxon>
        <taxon>Pseudomonadota</taxon>
        <taxon>Gammaproteobacteria</taxon>
        <taxon>Lysobacterales</taxon>
        <taxon>Rhodanobacteraceae</taxon>
        <taxon>Luteibacter</taxon>
    </lineage>
</organism>
<keyword evidence="3" id="KW-1185">Reference proteome</keyword>